<reference evidence="8" key="1">
    <citation type="submission" date="2021-01" db="UniProtKB">
        <authorList>
            <consortium name="EnsemblMetazoa"/>
        </authorList>
    </citation>
    <scope>IDENTIFICATION</scope>
</reference>
<dbReference type="RefSeq" id="XP_022654181.1">
    <property type="nucleotide sequence ID" value="XM_022798446.1"/>
</dbReference>
<feature type="domain" description="ABC1 atypical kinase-like" evidence="7">
    <location>
        <begin position="244"/>
        <end position="484"/>
    </location>
</feature>
<proteinExistence type="inferred from homology"/>
<feature type="region of interest" description="Disordered" evidence="6">
    <location>
        <begin position="1"/>
        <end position="32"/>
    </location>
</feature>
<comment type="pathway">
    <text evidence="1">Cofactor biosynthesis; ubiquinone biosynthesis.</text>
</comment>
<dbReference type="InterPro" id="IPR034646">
    <property type="entry name" value="ADCK3_dom"/>
</dbReference>
<dbReference type="InterPro" id="IPR051409">
    <property type="entry name" value="Atypical_kinase_ADCK"/>
</dbReference>
<evidence type="ECO:0000256" key="1">
    <source>
        <dbReference type="ARBA" id="ARBA00004749"/>
    </source>
</evidence>
<sequence length="593" mass="67313">MFHVRQTSRYVRHPRRTIESGGSIRSPLSGTKYDMPPDTRFAQGIVMMSQGLSQIGQALSRYGIPLSPTGTRKRIAAKSKNDSDFGVENLCVVFEGLRQFVMKAMEYNLRQIIGTAPLHEPIRPTENLIKVPQPKGERIFETITTMDPMLGTSSKAKKVPASRIGRALTYGGLLAGLGVGAATEAVRRLASNEERPLLLSEANANRIVETLCQVRGAALKIGQILSLQNLKVVPPEIQQLFVRVRDSAHYMPSWQLNQVMSREWGNKWRSRMDSFEDMPFAAASIGQVHRGVFRGREVAIKVQYPGVAKGINADIDNLMMLLKVWDMLPRGMFINNLVEVARRELVWEVDYNREAASGNKFQELLRHDEVFQVPKVIDELTTNSVLVTELVKGALPVDRLANASQPLRNYISENLLRLTLNEIFIYRYMQTDPNWSNFLYQPSTQRVVLLDFGATRSYKKSFIDTYLKVIEAAAERDEVKILNLSEQIGFLTGEESEIMRRAHCDAVLILGEAFTVDEFDFGEGRTEEKVGQLIPIMLKHRLTPPPEEIYSLHRKLSGIFLLCSKLRAKIDCRSMFMDIREQYHKEQQNVLLK</sequence>
<dbReference type="GO" id="GO:0005524">
    <property type="term" value="F:ATP binding"/>
    <property type="evidence" value="ECO:0007669"/>
    <property type="project" value="UniProtKB-KW"/>
</dbReference>
<dbReference type="InterPro" id="IPR004147">
    <property type="entry name" value="ABC1_dom"/>
</dbReference>
<evidence type="ECO:0000256" key="3">
    <source>
        <dbReference type="ARBA" id="ARBA00022679"/>
    </source>
</evidence>
<dbReference type="GeneID" id="111247486"/>
<protein>
    <recommendedName>
        <fullName evidence="7">ABC1 atypical kinase-like domain-containing protein</fullName>
    </recommendedName>
</protein>
<keyword evidence="4" id="KW-0547">Nucleotide-binding</keyword>
<dbReference type="CDD" id="cd13970">
    <property type="entry name" value="ABC1_ADCK3"/>
    <property type="match status" value="1"/>
</dbReference>
<comment type="similarity">
    <text evidence="2">Belongs to the protein kinase superfamily. ADCK protein kinase family.</text>
</comment>
<evidence type="ECO:0000256" key="6">
    <source>
        <dbReference type="SAM" id="MobiDB-lite"/>
    </source>
</evidence>
<evidence type="ECO:0000259" key="7">
    <source>
        <dbReference type="Pfam" id="PF03109"/>
    </source>
</evidence>
<dbReference type="AlphaFoldDB" id="A0A7M7JP88"/>
<evidence type="ECO:0000256" key="5">
    <source>
        <dbReference type="ARBA" id="ARBA00022840"/>
    </source>
</evidence>
<dbReference type="PANTHER" id="PTHR43851:SF3">
    <property type="entry name" value="COENZYME Q8"/>
    <property type="match status" value="1"/>
</dbReference>
<dbReference type="GO" id="GO:0016740">
    <property type="term" value="F:transferase activity"/>
    <property type="evidence" value="ECO:0007669"/>
    <property type="project" value="UniProtKB-KW"/>
</dbReference>
<dbReference type="KEGG" id="vde:111247486"/>
<dbReference type="FunCoup" id="A0A7M7JP88">
    <property type="interactions" value="958"/>
</dbReference>
<organism evidence="8 9">
    <name type="scientific">Varroa destructor</name>
    <name type="common">Honeybee mite</name>
    <dbReference type="NCBI Taxonomy" id="109461"/>
    <lineage>
        <taxon>Eukaryota</taxon>
        <taxon>Metazoa</taxon>
        <taxon>Ecdysozoa</taxon>
        <taxon>Arthropoda</taxon>
        <taxon>Chelicerata</taxon>
        <taxon>Arachnida</taxon>
        <taxon>Acari</taxon>
        <taxon>Parasitiformes</taxon>
        <taxon>Mesostigmata</taxon>
        <taxon>Gamasina</taxon>
        <taxon>Dermanyssoidea</taxon>
        <taxon>Varroidae</taxon>
        <taxon>Varroa</taxon>
    </lineage>
</organism>
<dbReference type="Pfam" id="PF03109">
    <property type="entry name" value="ABC1"/>
    <property type="match status" value="1"/>
</dbReference>
<evidence type="ECO:0000256" key="2">
    <source>
        <dbReference type="ARBA" id="ARBA00009670"/>
    </source>
</evidence>
<dbReference type="PANTHER" id="PTHR43851">
    <property type="match status" value="1"/>
</dbReference>
<evidence type="ECO:0000313" key="8">
    <source>
        <dbReference type="EnsemblMetazoa" id="XP_022654181"/>
    </source>
</evidence>
<dbReference type="Proteomes" id="UP000594260">
    <property type="component" value="Unplaced"/>
</dbReference>
<dbReference type="CTD" id="32239"/>
<dbReference type="OMA" id="KQVHRQM"/>
<evidence type="ECO:0000256" key="4">
    <source>
        <dbReference type="ARBA" id="ARBA00022741"/>
    </source>
</evidence>
<dbReference type="SUPFAM" id="SSF56112">
    <property type="entry name" value="Protein kinase-like (PK-like)"/>
    <property type="match status" value="1"/>
</dbReference>
<evidence type="ECO:0000313" key="9">
    <source>
        <dbReference type="Proteomes" id="UP000594260"/>
    </source>
</evidence>
<keyword evidence="3" id="KW-0808">Transferase</keyword>
<dbReference type="EnsemblMetazoa" id="XM_022798446">
    <property type="protein sequence ID" value="XP_022654181"/>
    <property type="gene ID" value="LOC111247486"/>
</dbReference>
<dbReference type="InParanoid" id="A0A7M7JP88"/>
<keyword evidence="9" id="KW-1185">Reference proteome</keyword>
<dbReference type="InterPro" id="IPR011009">
    <property type="entry name" value="Kinase-like_dom_sf"/>
</dbReference>
<keyword evidence="5" id="KW-0067">ATP-binding</keyword>
<dbReference type="GO" id="GO:0006744">
    <property type="term" value="P:ubiquinone biosynthetic process"/>
    <property type="evidence" value="ECO:0007669"/>
    <property type="project" value="TreeGrafter"/>
</dbReference>
<name>A0A7M7JP88_VARDE</name>
<accession>A0A7M7JP88</accession>
<dbReference type="OrthoDB" id="201153at2759"/>